<keyword evidence="2" id="KW-1185">Reference proteome</keyword>
<dbReference type="AlphaFoldDB" id="A0A0A3HXH7"/>
<evidence type="ECO:0000313" key="2">
    <source>
        <dbReference type="Proteomes" id="UP000030408"/>
    </source>
</evidence>
<dbReference type="EMBL" id="JPVO01000052">
    <property type="protein sequence ID" value="KGR75078.1"/>
    <property type="molecule type" value="Genomic_DNA"/>
</dbReference>
<name>A0A0A3HXH7_9BACL</name>
<evidence type="ECO:0000313" key="1">
    <source>
        <dbReference type="EMBL" id="KGR75078.1"/>
    </source>
</evidence>
<dbReference type="RefSeq" id="WP_036201077.1">
    <property type="nucleotide sequence ID" value="NZ_AVCY01000004.1"/>
</dbReference>
<protein>
    <recommendedName>
        <fullName evidence="3">DGQHR domain-containing protein</fullName>
    </recommendedName>
</protein>
<organism evidence="1 2">
    <name type="scientific">Ureibacillus sinduriensis BLB-1 = JCM 15800</name>
    <dbReference type="NCBI Taxonomy" id="1384057"/>
    <lineage>
        <taxon>Bacteria</taxon>
        <taxon>Bacillati</taxon>
        <taxon>Bacillota</taxon>
        <taxon>Bacilli</taxon>
        <taxon>Bacillales</taxon>
        <taxon>Caryophanaceae</taxon>
        <taxon>Ureibacillus</taxon>
    </lineage>
</organism>
<dbReference type="InterPro" id="IPR017601">
    <property type="entry name" value="DGQHR-contain_dom"/>
</dbReference>
<evidence type="ECO:0008006" key="3">
    <source>
        <dbReference type="Google" id="ProtNLM"/>
    </source>
</evidence>
<proteinExistence type="predicted"/>
<sequence>MSNVLPSNIAIENVIQSKMRGRVSYQGFVSSQVAINFSYSKLFNDPSGKGYQRPIDKKRCNDFANYLSQGEDALYSPILLNAAGHWEFHAYDNNRPNYGRLICKKKAALMDGQHRLGGIRQYIKETDSTLNVPFLAFHYLDDDEEIKLFDVINTKAKGIGTSLSRYLNRNNDEISWVATNLILKPESPFFSKGTLIGKRTKEKNITLQNLYNIVKFLTKKSELENLSKEKKLNLALFYFNLIKELFSEEWEDNKLYRLTHITCLYGLAIAGNKIINDNFIVKSQQPDSAKIASILVNLTEIDWSSNGDLKYIKGLPGANMLASDILNCIKG</sequence>
<dbReference type="Pfam" id="PF14072">
    <property type="entry name" value="DndB"/>
    <property type="match status" value="1"/>
</dbReference>
<reference evidence="1 2" key="1">
    <citation type="submission" date="2014-02" db="EMBL/GenBank/DDBJ databases">
        <title>Draft genome sequence of Lysinibacillus sinduriensis JCM 15800.</title>
        <authorList>
            <person name="Zhang F."/>
            <person name="Wang G."/>
            <person name="Zhang L."/>
        </authorList>
    </citation>
    <scope>NUCLEOTIDE SEQUENCE [LARGE SCALE GENOMIC DNA]</scope>
    <source>
        <strain evidence="1 2">JCM 15800</strain>
    </source>
</reference>
<gene>
    <name evidence="1" type="ORF">CD33_12425</name>
</gene>
<dbReference type="STRING" id="1384057.CD33_12425"/>
<dbReference type="eggNOG" id="ENOG5033GFK">
    <property type="taxonomic scope" value="Bacteria"/>
</dbReference>
<dbReference type="InterPro" id="IPR017642">
    <property type="entry name" value="DNA_S_mod_DndB"/>
</dbReference>
<dbReference type="NCBIfam" id="TIGR03187">
    <property type="entry name" value="DGQHR"/>
    <property type="match status" value="1"/>
</dbReference>
<dbReference type="Proteomes" id="UP000030408">
    <property type="component" value="Unassembled WGS sequence"/>
</dbReference>
<accession>A0A0A3HXH7</accession>
<dbReference type="CDD" id="cd16413">
    <property type="entry name" value="DGQHR_domain"/>
    <property type="match status" value="1"/>
</dbReference>
<comment type="caution">
    <text evidence="1">The sequence shown here is derived from an EMBL/GenBank/DDBJ whole genome shotgun (WGS) entry which is preliminary data.</text>
</comment>
<dbReference type="OrthoDB" id="9789139at2"/>